<accession>A0AAU2A2S8</accession>
<dbReference type="AlphaFoldDB" id="A0AAU2A2S8"/>
<protein>
    <recommendedName>
        <fullName evidence="2">Secreted protein</fullName>
    </recommendedName>
</protein>
<reference evidence="1" key="1">
    <citation type="submission" date="2022-10" db="EMBL/GenBank/DDBJ databases">
        <title>The complete genomes of actinobacterial strains from the NBC collection.</title>
        <authorList>
            <person name="Joergensen T.S."/>
            <person name="Alvarez Arevalo M."/>
            <person name="Sterndorff E.B."/>
            <person name="Faurdal D."/>
            <person name="Vuksanovic O."/>
            <person name="Mourched A.-S."/>
            <person name="Charusanti P."/>
            <person name="Shaw S."/>
            <person name="Blin K."/>
            <person name="Weber T."/>
        </authorList>
    </citation>
    <scope>NUCLEOTIDE SEQUENCE</scope>
    <source>
        <strain evidence="1">NBC_00093</strain>
    </source>
</reference>
<evidence type="ECO:0000313" key="1">
    <source>
        <dbReference type="EMBL" id="WTT18061.1"/>
    </source>
</evidence>
<gene>
    <name evidence="1" type="ORF">OHA22_22210</name>
</gene>
<evidence type="ECO:0008006" key="2">
    <source>
        <dbReference type="Google" id="ProtNLM"/>
    </source>
</evidence>
<proteinExistence type="predicted"/>
<sequence>MTALARPRHNRAILFGVVAMLFLTGAGVAGASWWKSERDRPSQASRTDCRLAQELVDSAREIPSGGAAVEKWVTSERQLRAQLDDGYLGASISVYSGWAAQNAKGEGTPPAKERLQELADDANSHCSNAKVTIQFPPIAS</sequence>
<organism evidence="1">
    <name type="scientific">Streptomyces sp. NBC_00093</name>
    <dbReference type="NCBI Taxonomy" id="2975649"/>
    <lineage>
        <taxon>Bacteria</taxon>
        <taxon>Bacillati</taxon>
        <taxon>Actinomycetota</taxon>
        <taxon>Actinomycetes</taxon>
        <taxon>Kitasatosporales</taxon>
        <taxon>Streptomycetaceae</taxon>
        <taxon>Streptomyces</taxon>
    </lineage>
</organism>
<name>A0AAU2A2S8_9ACTN</name>
<dbReference type="EMBL" id="CP108222">
    <property type="protein sequence ID" value="WTT18061.1"/>
    <property type="molecule type" value="Genomic_DNA"/>
</dbReference>